<proteinExistence type="predicted"/>
<sequence length="65" mass="6976">MISGGAARSSPDKVADLQELNEFVGPIVGSWIASSGNKRLANTSLEARAFDGTEDAHLDCYYESR</sequence>
<protein>
    <submittedName>
        <fullName evidence="1">Uncharacterized protein</fullName>
    </submittedName>
</protein>
<dbReference type="EMBL" id="MRVG01000001">
    <property type="protein sequence ID" value="PMB73042.1"/>
    <property type="molecule type" value="Genomic_DNA"/>
</dbReference>
<accession>A0A2N6P0J9</accession>
<evidence type="ECO:0000313" key="2">
    <source>
        <dbReference type="Proteomes" id="UP000235728"/>
    </source>
</evidence>
<name>A0A2N6P0J9_BEABA</name>
<evidence type="ECO:0000313" key="1">
    <source>
        <dbReference type="EMBL" id="PMB73042.1"/>
    </source>
</evidence>
<reference evidence="1 2" key="1">
    <citation type="journal article" date="2016" name="Appl. Microbiol. Biotechnol.">
        <title>Characterization of T-DNA insertion mutants with decreased virulence in the entomopathogenic fungus Beauveria bassiana JEF-007.</title>
        <authorList>
            <person name="Kim S."/>
            <person name="Lee S.J."/>
            <person name="Nai Y.S."/>
            <person name="Yu J.S."/>
            <person name="Lee M.R."/>
            <person name="Yang Y.T."/>
            <person name="Kim J.S."/>
        </authorList>
    </citation>
    <scope>NUCLEOTIDE SEQUENCE [LARGE SCALE GENOMIC DNA]</scope>
    <source>
        <strain evidence="1 2">JEF-007</strain>
    </source>
</reference>
<dbReference type="AlphaFoldDB" id="A0A2N6P0J9"/>
<organism evidence="1 2">
    <name type="scientific">Beauveria bassiana</name>
    <name type="common">White muscardine disease fungus</name>
    <name type="synonym">Tritirachium shiotae</name>
    <dbReference type="NCBI Taxonomy" id="176275"/>
    <lineage>
        <taxon>Eukaryota</taxon>
        <taxon>Fungi</taxon>
        <taxon>Dikarya</taxon>
        <taxon>Ascomycota</taxon>
        <taxon>Pezizomycotina</taxon>
        <taxon>Sordariomycetes</taxon>
        <taxon>Hypocreomycetidae</taxon>
        <taxon>Hypocreales</taxon>
        <taxon>Cordycipitaceae</taxon>
        <taxon>Beauveria</taxon>
    </lineage>
</organism>
<gene>
    <name evidence="1" type="ORF">BM221_000460</name>
</gene>
<dbReference type="Proteomes" id="UP000235728">
    <property type="component" value="Unassembled WGS sequence"/>
</dbReference>
<comment type="caution">
    <text evidence="1">The sequence shown here is derived from an EMBL/GenBank/DDBJ whole genome shotgun (WGS) entry which is preliminary data.</text>
</comment>